<organism evidence="1 2">
    <name type="scientific">Desmophyllum pertusum</name>
    <dbReference type="NCBI Taxonomy" id="174260"/>
    <lineage>
        <taxon>Eukaryota</taxon>
        <taxon>Metazoa</taxon>
        <taxon>Cnidaria</taxon>
        <taxon>Anthozoa</taxon>
        <taxon>Hexacorallia</taxon>
        <taxon>Scleractinia</taxon>
        <taxon>Caryophylliina</taxon>
        <taxon>Caryophylliidae</taxon>
        <taxon>Desmophyllum</taxon>
    </lineage>
</organism>
<dbReference type="GO" id="GO:0030488">
    <property type="term" value="P:tRNA methylation"/>
    <property type="evidence" value="ECO:0007669"/>
    <property type="project" value="TreeGrafter"/>
</dbReference>
<proteinExistence type="predicted"/>
<evidence type="ECO:0000313" key="2">
    <source>
        <dbReference type="Proteomes" id="UP001163046"/>
    </source>
</evidence>
<accession>A0A9X0DA03</accession>
<dbReference type="AlphaFoldDB" id="A0A9X0DA03"/>
<dbReference type="OrthoDB" id="2187549at2759"/>
<reference evidence="1" key="1">
    <citation type="submission" date="2023-01" db="EMBL/GenBank/DDBJ databases">
        <title>Genome assembly of the deep-sea coral Lophelia pertusa.</title>
        <authorList>
            <person name="Herrera S."/>
            <person name="Cordes E."/>
        </authorList>
    </citation>
    <scope>NUCLEOTIDE SEQUENCE</scope>
    <source>
        <strain evidence="1">USNM1676648</strain>
        <tissue evidence="1">Polyp</tissue>
    </source>
</reference>
<dbReference type="InterPro" id="IPR039127">
    <property type="entry name" value="Trm112"/>
</dbReference>
<protein>
    <recommendedName>
        <fullName evidence="3">Multifunctional methyltransferase subunit TRM112-like protein</fullName>
    </recommendedName>
</protein>
<dbReference type="Proteomes" id="UP001163046">
    <property type="component" value="Unassembled WGS sequence"/>
</dbReference>
<evidence type="ECO:0000313" key="1">
    <source>
        <dbReference type="EMBL" id="KAJ7392006.1"/>
    </source>
</evidence>
<sequence length="117" mass="13648">MRLLTHNMLKSHVKGVKNGYPLAIEVVNVVVNEVDFNPDFISRMIAKLEWSALVQAAQQVGRSEGLPSELIPDYENDEEFLKKAHHVLWRWKYKKDHWSVRSQGKSFQSKMEYLTCC</sequence>
<dbReference type="GO" id="GO:0046982">
    <property type="term" value="F:protein heterodimerization activity"/>
    <property type="evidence" value="ECO:0007669"/>
    <property type="project" value="InterPro"/>
</dbReference>
<evidence type="ECO:0008006" key="3">
    <source>
        <dbReference type="Google" id="ProtNLM"/>
    </source>
</evidence>
<dbReference type="GO" id="GO:0070476">
    <property type="term" value="P:rRNA (guanine-N7)-methylation"/>
    <property type="evidence" value="ECO:0007669"/>
    <property type="project" value="TreeGrafter"/>
</dbReference>
<comment type="caution">
    <text evidence="1">The sequence shown here is derived from an EMBL/GenBank/DDBJ whole genome shotgun (WGS) entry which is preliminary data.</text>
</comment>
<gene>
    <name evidence="1" type="ORF">OS493_014939</name>
</gene>
<dbReference type="PANTHER" id="PTHR12773">
    <property type="entry name" value="UPF0315 PROTEIN-RELATED"/>
    <property type="match status" value="1"/>
</dbReference>
<dbReference type="CDD" id="cd21089">
    <property type="entry name" value="Trm112-like"/>
    <property type="match status" value="1"/>
</dbReference>
<dbReference type="PANTHER" id="PTHR12773:SF0">
    <property type="entry name" value="MULTIFUNCTIONAL METHYLTRANSFERASE SUBUNIT TRM112-LIKE PROTEIN"/>
    <property type="match status" value="1"/>
</dbReference>
<name>A0A9X0DA03_9CNID</name>
<dbReference type="EMBL" id="MU825403">
    <property type="protein sequence ID" value="KAJ7392006.1"/>
    <property type="molecule type" value="Genomic_DNA"/>
</dbReference>
<dbReference type="Gene3D" id="2.20.25.10">
    <property type="match status" value="1"/>
</dbReference>
<keyword evidence="2" id="KW-1185">Reference proteome</keyword>